<dbReference type="SUPFAM" id="SSF51658">
    <property type="entry name" value="Xylose isomerase-like"/>
    <property type="match status" value="1"/>
</dbReference>
<dbReference type="KEGG" id="fgl:EM308_15535"/>
<proteinExistence type="predicted"/>
<accession>A0AAC9I7W3</accession>
<dbReference type="RefSeq" id="WP_035635723.1">
    <property type="nucleotide sequence ID" value="NZ_CP017479.1"/>
</dbReference>
<reference evidence="1 2" key="1">
    <citation type="submission" date="2016-10" db="EMBL/GenBank/DDBJ databases">
        <title>Flavobacterium gilvum sp. nov., isolated from stream water.</title>
        <authorList>
            <person name="Shin S.-K."/>
            <person name="Cho Y.-J."/>
            <person name="Yi H."/>
        </authorList>
    </citation>
    <scope>NUCLEOTIDE SEQUENCE [LARGE SCALE GENOMIC DNA]</scope>
    <source>
        <strain evidence="1 2">EM1308</strain>
    </source>
</reference>
<evidence type="ECO:0000313" key="2">
    <source>
        <dbReference type="Proteomes" id="UP000175968"/>
    </source>
</evidence>
<protein>
    <submittedName>
        <fullName evidence="1">Xylose isomerase</fullName>
    </submittedName>
</protein>
<keyword evidence="2" id="KW-1185">Reference proteome</keyword>
<dbReference type="Proteomes" id="UP000175968">
    <property type="component" value="Chromosome"/>
</dbReference>
<dbReference type="GO" id="GO:0016853">
    <property type="term" value="F:isomerase activity"/>
    <property type="evidence" value="ECO:0007669"/>
    <property type="project" value="UniProtKB-KW"/>
</dbReference>
<evidence type="ECO:0000313" key="1">
    <source>
        <dbReference type="EMBL" id="AOW10788.1"/>
    </source>
</evidence>
<sequence length="271" mass="31775">MQIDFFCPRWGSELLSWETFCQKVKQEGYDGIEYAIANNVTEKELDNIWNIVEQNNLKIIAQFFESGDAEFSKHFDLYGTWFEKISNYPCVKIDSQTGRDFYSFEQNGSLINEAFRFTKKTGILVAHETHRNKCLFAAHVSKEYLEKTPELKITLDASHWVCVAESFLEDQTKAMQLAIERTDHIHARVGYPEGPQIPDPRIPEWQHAVDAHLAWWDKVVMRKKEANEKLTITAEFGPYPYMVHLPDNNMPISNQWEVNAYMMKFLKNRYC</sequence>
<dbReference type="EMBL" id="CP017479">
    <property type="protein sequence ID" value="AOW10788.1"/>
    <property type="molecule type" value="Genomic_DNA"/>
</dbReference>
<keyword evidence="1" id="KW-0413">Isomerase</keyword>
<name>A0AAC9I7W3_9FLAO</name>
<dbReference type="InterPro" id="IPR036237">
    <property type="entry name" value="Xyl_isomerase-like_sf"/>
</dbReference>
<organism evidence="1 2">
    <name type="scientific">Flavobacterium gilvum</name>
    <dbReference type="NCBI Taxonomy" id="1492737"/>
    <lineage>
        <taxon>Bacteria</taxon>
        <taxon>Pseudomonadati</taxon>
        <taxon>Bacteroidota</taxon>
        <taxon>Flavobacteriia</taxon>
        <taxon>Flavobacteriales</taxon>
        <taxon>Flavobacteriaceae</taxon>
        <taxon>Flavobacterium</taxon>
    </lineage>
</organism>
<dbReference type="AlphaFoldDB" id="A0AAC9I7W3"/>
<gene>
    <name evidence="1" type="ORF">EM308_15535</name>
</gene>
<dbReference type="Gene3D" id="3.20.20.150">
    <property type="entry name" value="Divalent-metal-dependent TIM barrel enzymes"/>
    <property type="match status" value="1"/>
</dbReference>